<dbReference type="InterPro" id="IPR015943">
    <property type="entry name" value="WD40/YVTN_repeat-like_dom_sf"/>
</dbReference>
<dbReference type="PROSITE" id="PS50082">
    <property type="entry name" value="WD_REPEATS_2"/>
    <property type="match status" value="2"/>
</dbReference>
<keyword evidence="11" id="KW-0653">Protein transport</keyword>
<keyword evidence="19" id="KW-1185">Reference proteome</keyword>
<dbReference type="FunFam" id="2.130.10.10:FF:000193">
    <property type="entry name" value="Protein transport protein SEC31, putative"/>
    <property type="match status" value="1"/>
</dbReference>
<feature type="region of interest" description="Disordered" evidence="16">
    <location>
        <begin position="523"/>
        <end position="614"/>
    </location>
</feature>
<feature type="region of interest" description="Disordered" evidence="16">
    <location>
        <begin position="1037"/>
        <end position="1092"/>
    </location>
</feature>
<dbReference type="OrthoDB" id="542917at2759"/>
<feature type="region of interest" description="Disordered" evidence="16">
    <location>
        <begin position="1155"/>
        <end position="1395"/>
    </location>
</feature>
<evidence type="ECO:0000256" key="13">
    <source>
        <dbReference type="ARBA" id="ARBA00023329"/>
    </source>
</evidence>
<keyword evidence="10" id="KW-0931">ER-Golgi transport</keyword>
<feature type="compositionally biased region" description="Pro residues" evidence="16">
    <location>
        <begin position="1189"/>
        <end position="1202"/>
    </location>
</feature>
<evidence type="ECO:0000256" key="6">
    <source>
        <dbReference type="ARBA" id="ARBA00022448"/>
    </source>
</evidence>
<evidence type="ECO:0000256" key="10">
    <source>
        <dbReference type="ARBA" id="ARBA00022892"/>
    </source>
</evidence>
<evidence type="ECO:0000313" key="19">
    <source>
        <dbReference type="Proteomes" id="UP000076738"/>
    </source>
</evidence>
<feature type="compositionally biased region" description="Pro residues" evidence="16">
    <location>
        <begin position="1039"/>
        <end position="1053"/>
    </location>
</feature>
<feature type="compositionally biased region" description="Pro residues" evidence="16">
    <location>
        <begin position="1376"/>
        <end position="1385"/>
    </location>
</feature>
<dbReference type="PANTHER" id="PTHR13923">
    <property type="entry name" value="SEC31-RELATED PROTEIN"/>
    <property type="match status" value="1"/>
</dbReference>
<feature type="chain" id="PRO_5007887827" description="Protein transport protein SEC31" evidence="17">
    <location>
        <begin position="30"/>
        <end position="1497"/>
    </location>
</feature>
<dbReference type="InterPro" id="IPR001680">
    <property type="entry name" value="WD40_rpt"/>
</dbReference>
<feature type="signal peptide" evidence="17">
    <location>
        <begin position="1"/>
        <end position="29"/>
    </location>
</feature>
<evidence type="ECO:0000256" key="1">
    <source>
        <dbReference type="ARBA" id="ARBA00004299"/>
    </source>
</evidence>
<dbReference type="GO" id="GO:0015031">
    <property type="term" value="P:protein transport"/>
    <property type="evidence" value="ECO:0007669"/>
    <property type="project" value="UniProtKB-KW"/>
</dbReference>
<dbReference type="GO" id="GO:0030127">
    <property type="term" value="C:COPII vesicle coat"/>
    <property type="evidence" value="ECO:0007669"/>
    <property type="project" value="TreeGrafter"/>
</dbReference>
<feature type="repeat" description="WD" evidence="15">
    <location>
        <begin position="115"/>
        <end position="157"/>
    </location>
</feature>
<feature type="compositionally biased region" description="Pro residues" evidence="16">
    <location>
        <begin position="1210"/>
        <end position="1226"/>
    </location>
</feature>
<evidence type="ECO:0000256" key="14">
    <source>
        <dbReference type="ARBA" id="ARBA00025471"/>
    </source>
</evidence>
<feature type="compositionally biased region" description="Low complexity" evidence="16">
    <location>
        <begin position="1348"/>
        <end position="1375"/>
    </location>
</feature>
<dbReference type="PANTHER" id="PTHR13923:SF11">
    <property type="entry name" value="SECRETORY 31, ISOFORM D"/>
    <property type="match status" value="1"/>
</dbReference>
<evidence type="ECO:0000256" key="8">
    <source>
        <dbReference type="ARBA" id="ARBA00022737"/>
    </source>
</evidence>
<dbReference type="GO" id="GO:0070971">
    <property type="term" value="C:endoplasmic reticulum exit site"/>
    <property type="evidence" value="ECO:0007669"/>
    <property type="project" value="TreeGrafter"/>
</dbReference>
<evidence type="ECO:0000256" key="5">
    <source>
        <dbReference type="ARBA" id="ARBA00021236"/>
    </source>
</evidence>
<reference evidence="18 19" key="1">
    <citation type="journal article" date="2016" name="Mol. Biol. Evol.">
        <title>Comparative Genomics of Early-Diverging Mushroom-Forming Fungi Provides Insights into the Origins of Lignocellulose Decay Capabilities.</title>
        <authorList>
            <person name="Nagy L.G."/>
            <person name="Riley R."/>
            <person name="Tritt A."/>
            <person name="Adam C."/>
            <person name="Daum C."/>
            <person name="Floudas D."/>
            <person name="Sun H."/>
            <person name="Yadav J.S."/>
            <person name="Pangilinan J."/>
            <person name="Larsson K.H."/>
            <person name="Matsuura K."/>
            <person name="Barry K."/>
            <person name="Labutti K."/>
            <person name="Kuo R."/>
            <person name="Ohm R.A."/>
            <person name="Bhattacharya S.S."/>
            <person name="Shirouzu T."/>
            <person name="Yoshinaga Y."/>
            <person name="Martin F.M."/>
            <person name="Grigoriev I.V."/>
            <person name="Hibbett D.S."/>
        </authorList>
    </citation>
    <scope>NUCLEOTIDE SEQUENCE [LARGE SCALE GENOMIC DNA]</scope>
    <source>
        <strain evidence="18 19">TUFC12733</strain>
    </source>
</reference>
<keyword evidence="9" id="KW-0256">Endoplasmic reticulum</keyword>
<protein>
    <recommendedName>
        <fullName evidence="5">Protein transport protein SEC31</fullName>
    </recommendedName>
    <alternativeName>
        <fullName evidence="4">Protein transport protein sec31</fullName>
    </alternativeName>
</protein>
<proteinExistence type="inferred from homology"/>
<evidence type="ECO:0000256" key="11">
    <source>
        <dbReference type="ARBA" id="ARBA00022927"/>
    </source>
</evidence>
<name>A0A167HUH4_CALVF</name>
<feature type="compositionally biased region" description="Low complexity" evidence="16">
    <location>
        <begin position="1177"/>
        <end position="1188"/>
    </location>
</feature>
<keyword evidence="8" id="KW-0677">Repeat</keyword>
<dbReference type="InterPro" id="IPR040251">
    <property type="entry name" value="SEC31-like"/>
</dbReference>
<accession>A0A167HUH4</accession>
<feature type="repeat" description="WD" evidence="15">
    <location>
        <begin position="272"/>
        <end position="314"/>
    </location>
</feature>
<evidence type="ECO:0000256" key="17">
    <source>
        <dbReference type="SAM" id="SignalP"/>
    </source>
</evidence>
<dbReference type="SMART" id="SM00320">
    <property type="entry name" value="WD40"/>
    <property type="match status" value="5"/>
</dbReference>
<organism evidence="18 19">
    <name type="scientific">Calocera viscosa (strain TUFC12733)</name>
    <dbReference type="NCBI Taxonomy" id="1330018"/>
    <lineage>
        <taxon>Eukaryota</taxon>
        <taxon>Fungi</taxon>
        <taxon>Dikarya</taxon>
        <taxon>Basidiomycota</taxon>
        <taxon>Agaricomycotina</taxon>
        <taxon>Dacrymycetes</taxon>
        <taxon>Dacrymycetales</taxon>
        <taxon>Dacrymycetaceae</taxon>
        <taxon>Calocera</taxon>
    </lineage>
</organism>
<dbReference type="Gene3D" id="2.130.10.10">
    <property type="entry name" value="YVTN repeat-like/Quinoprotein amine dehydrogenase"/>
    <property type="match status" value="1"/>
</dbReference>
<evidence type="ECO:0000256" key="9">
    <source>
        <dbReference type="ARBA" id="ARBA00022824"/>
    </source>
</evidence>
<evidence type="ECO:0000256" key="4">
    <source>
        <dbReference type="ARBA" id="ARBA00013507"/>
    </source>
</evidence>
<dbReference type="Proteomes" id="UP000076738">
    <property type="component" value="Unassembled WGS sequence"/>
</dbReference>
<evidence type="ECO:0000256" key="15">
    <source>
        <dbReference type="PROSITE-ProRule" id="PRU00221"/>
    </source>
</evidence>
<dbReference type="SUPFAM" id="SSF50978">
    <property type="entry name" value="WD40 repeat-like"/>
    <property type="match status" value="1"/>
</dbReference>
<keyword evidence="7 15" id="KW-0853">WD repeat</keyword>
<evidence type="ECO:0000256" key="3">
    <source>
        <dbReference type="ARBA" id="ARBA00009358"/>
    </source>
</evidence>
<feature type="compositionally biased region" description="Pro residues" evidence="16">
    <location>
        <begin position="1279"/>
        <end position="1295"/>
    </location>
</feature>
<dbReference type="Gene3D" id="1.25.40.1030">
    <property type="match status" value="1"/>
</dbReference>
<feature type="compositionally biased region" description="Low complexity" evidence="16">
    <location>
        <begin position="1313"/>
        <end position="1324"/>
    </location>
</feature>
<evidence type="ECO:0000256" key="12">
    <source>
        <dbReference type="ARBA" id="ARBA00023136"/>
    </source>
</evidence>
<dbReference type="GO" id="GO:0090110">
    <property type="term" value="P:COPII-coated vesicle cargo loading"/>
    <property type="evidence" value="ECO:0007669"/>
    <property type="project" value="TreeGrafter"/>
</dbReference>
<keyword evidence="13" id="KW-0968">Cytoplasmic vesicle</keyword>
<keyword evidence="6" id="KW-0813">Transport</keyword>
<evidence type="ECO:0000256" key="2">
    <source>
        <dbReference type="ARBA" id="ARBA00004397"/>
    </source>
</evidence>
<dbReference type="GO" id="GO:0005198">
    <property type="term" value="F:structural molecule activity"/>
    <property type="evidence" value="ECO:0007669"/>
    <property type="project" value="TreeGrafter"/>
</dbReference>
<evidence type="ECO:0000313" key="18">
    <source>
        <dbReference type="EMBL" id="KZO91995.1"/>
    </source>
</evidence>
<gene>
    <name evidence="18" type="ORF">CALVIDRAFT_567736</name>
</gene>
<dbReference type="Pfam" id="PF00400">
    <property type="entry name" value="WD40"/>
    <property type="match status" value="1"/>
</dbReference>
<dbReference type="GO" id="GO:0007029">
    <property type="term" value="P:endoplasmic reticulum organization"/>
    <property type="evidence" value="ECO:0007669"/>
    <property type="project" value="TreeGrafter"/>
</dbReference>
<dbReference type="InterPro" id="IPR036322">
    <property type="entry name" value="WD40_repeat_dom_sf"/>
</dbReference>
<evidence type="ECO:0000256" key="16">
    <source>
        <dbReference type="SAM" id="MobiDB-lite"/>
    </source>
</evidence>
<comment type="function">
    <text evidence="14">Component of the coat protein complex II (COPII) which promotes the formation of transport vesicles from the endoplasmic reticulum (ER). The coat has two main functions, the physical deformation of the endoplasmic reticulum membrane into vesicles and the selection of cargo molecules.</text>
</comment>
<comment type="subcellular location">
    <subcellularLocation>
        <location evidence="1">Cytoplasmic vesicle</location>
        <location evidence="1">COPII-coated vesicle membrane</location>
        <topology evidence="1">Peripheral membrane protein</topology>
        <orientation evidence="1">Cytoplasmic side</orientation>
    </subcellularLocation>
    <subcellularLocation>
        <location evidence="2">Endoplasmic reticulum membrane</location>
        <topology evidence="2">Peripheral membrane protein</topology>
        <orientation evidence="2">Cytoplasmic side</orientation>
    </subcellularLocation>
</comment>
<dbReference type="Gene3D" id="1.20.940.10">
    <property type="entry name" value="Functional domain of the splicing factor Prp18"/>
    <property type="match status" value="1"/>
</dbReference>
<keyword evidence="12" id="KW-0472">Membrane</keyword>
<sequence length="1497" mass="158338">MRLKTINRTSTFAWSPVSVLPFLATGTVAGALDENFSNEGRLELWEPDFLSEGEESPKGSVTTTSRFNRLAWGHVTNDRPKGVIAAGMESGELGIWDPAKIVESADPSDSLILSNKKHQTSLRGLDFNSVQTNLLASGASAGEIYIWDLTNPTKPYTPTGTTTANSKLDLITSLAWNSSVAHVLASSSSTGYTVVWDLRGRREVVALAYGGGAATGGGAVAGGMEIGRRRGMSDVCWHPDNPTRLVTSSEDDTSPIIMLWDLRNSRAPEKILTGHEKGVLSVSWCKQDADLLLSCGKDNRSLCWNPQVGEIIGELPSSNNWAFQVDWCPRNPDLLATASFDGTIGLHMLQSTNEDTPAPSAAAVQADGADIFDLPAAADQPKTTLSLKQPPKWLRRPTSSSFGFGGKLVSLHNSTQAVQHGHGKGIVKLRTIVTEDVILERLEKLQQAEAEGPAALQAFVEDRTGESTSDGDVKDTWRALASLFRADNRDELITLLGFSKEEIKERVKEAVEKLKIVPATSPAVREASEAVSEPTVTFAEPEHDQIDESEGPQDTEHEDTTEAPSEVSVGATSIGTKATAAQTEADTETTEPSLFGEDIGAVAPGGAGTPATADPADFFSTIGTIRSALPERVLYPHHNYANDSSQAATVGSRSSSIADLNDAPSRAQNTFKIYPSEESEVDRLVTRALVLGDFASAVQLCLSAERFADAILLAVKGGPELLASTQKAYFEKRVTELPYLRLFQSIVSDDLTDIVQNADLREWKEIFVVLCTFAKSDDFGSLTEQLGQRLEFQGRLVGDDEKGKKELRKDATLCYLAAGKLEKIVGIWSEEMKEEEEAAAQTVEGAKQSTYDAHAAALQTFIEKVTVFRGATSYVDTELTQPTESAAVAESGARTYKLAALYDRYYEYADLISSQGLVSDAVKYVTMTPADYRGVPGVEVEFDVIRDRLLQAANVRDDAALWAKQHAKQTVVSAGDPGYFPKGLAAASAPAGPGAPSQPAAAPTYNPYGYAQNGAQAVAPSVANPYAPVAPAGYQPGGGPVPPPKNQPYPPSAPMQYPSNSYGGAPYGQPTYQPGAPQSIVPPPPPVIDEPSAVAPDMSGMSSGPPRGLSIKREATPGWNDAPTIAAARRAASATAPANAPPAITAPFPNSPVAAGPASPYAHPVHQTMVLPPPPSRGSAMPPAQAGGLPPPPQRGIPPPPRNTASPQIHGPPPQRSGPPGAPAPPGAGGRPLQPPPAGRGPAGPGYPPQRAMSPLAQGTPRAPPMRALSPPQQAQGPPRIPPGQPRMQAPPPGRPANGAMAGQPGLRPAPPSGGQWPSQTTGTPQPPPSQSGAYGPPSTGHPPAPPSQMMSPPSGQPPQLSRSSTPGSAGALPKPAAPQPPKYPPGDRSHIPPSLQPIHQLLVRELEQMKATTPPQQKRVVDDTERRLNNLFDALNCETLSAPVLQQLQQLIGAMQARELHSAMNTHVRLLTSGIASDNVAIWGPGIKQLLNRMGR</sequence>
<dbReference type="STRING" id="1330018.A0A167HUH4"/>
<keyword evidence="17" id="KW-0732">Signal</keyword>
<comment type="similarity">
    <text evidence="3">Belongs to the WD repeat SEC31 family.</text>
</comment>
<dbReference type="GO" id="GO:0005789">
    <property type="term" value="C:endoplasmic reticulum membrane"/>
    <property type="evidence" value="ECO:0007669"/>
    <property type="project" value="UniProtKB-SubCell"/>
</dbReference>
<dbReference type="EMBL" id="KV417315">
    <property type="protein sequence ID" value="KZO91995.1"/>
    <property type="molecule type" value="Genomic_DNA"/>
</dbReference>
<evidence type="ECO:0000256" key="7">
    <source>
        <dbReference type="ARBA" id="ARBA00022574"/>
    </source>
</evidence>